<proteinExistence type="predicted"/>
<accession>A0A9P9FKW9</accession>
<gene>
    <name evidence="2" type="ORF">EDB81DRAFT_265066</name>
</gene>
<name>A0A9P9FKW9_9HYPO</name>
<feature type="region of interest" description="Disordered" evidence="1">
    <location>
        <begin position="25"/>
        <end position="51"/>
    </location>
</feature>
<reference evidence="2" key="1">
    <citation type="journal article" date="2021" name="Nat. Commun.">
        <title>Genetic determinants of endophytism in the Arabidopsis root mycobiome.</title>
        <authorList>
            <person name="Mesny F."/>
            <person name="Miyauchi S."/>
            <person name="Thiergart T."/>
            <person name="Pickel B."/>
            <person name="Atanasova L."/>
            <person name="Karlsson M."/>
            <person name="Huettel B."/>
            <person name="Barry K.W."/>
            <person name="Haridas S."/>
            <person name="Chen C."/>
            <person name="Bauer D."/>
            <person name="Andreopoulos W."/>
            <person name="Pangilinan J."/>
            <person name="LaButti K."/>
            <person name="Riley R."/>
            <person name="Lipzen A."/>
            <person name="Clum A."/>
            <person name="Drula E."/>
            <person name="Henrissat B."/>
            <person name="Kohler A."/>
            <person name="Grigoriev I.V."/>
            <person name="Martin F.M."/>
            <person name="Hacquard S."/>
        </authorList>
    </citation>
    <scope>NUCLEOTIDE SEQUENCE</scope>
    <source>
        <strain evidence="2">MPI-CAGE-AT-0147</strain>
    </source>
</reference>
<comment type="caution">
    <text evidence="2">The sequence shown here is derived from an EMBL/GenBank/DDBJ whole genome shotgun (WGS) entry which is preliminary data.</text>
</comment>
<keyword evidence="3" id="KW-1185">Reference proteome</keyword>
<sequence>MAAGLSVSLACAPCSAKLSRHQTGCLSESGPKIPDPATAGQRNHPCAQSPSRPVLQSWRRASPEVENSTPLAASWHERHVAALVTMSRGVEWASALGLNVTLLLLDMQLRVIFQMSRVLDPLSSDQRMHITMTSILSHPFHSFTAGEPADTNMVLICFIMISPRFRIPTPVYHGRWWSRVG</sequence>
<evidence type="ECO:0000313" key="3">
    <source>
        <dbReference type="Proteomes" id="UP000738349"/>
    </source>
</evidence>
<organism evidence="2 3">
    <name type="scientific">Dactylonectria macrodidyma</name>
    <dbReference type="NCBI Taxonomy" id="307937"/>
    <lineage>
        <taxon>Eukaryota</taxon>
        <taxon>Fungi</taxon>
        <taxon>Dikarya</taxon>
        <taxon>Ascomycota</taxon>
        <taxon>Pezizomycotina</taxon>
        <taxon>Sordariomycetes</taxon>
        <taxon>Hypocreomycetidae</taxon>
        <taxon>Hypocreales</taxon>
        <taxon>Nectriaceae</taxon>
        <taxon>Dactylonectria</taxon>
    </lineage>
</organism>
<dbReference type="Proteomes" id="UP000738349">
    <property type="component" value="Unassembled WGS sequence"/>
</dbReference>
<evidence type="ECO:0000313" key="2">
    <source>
        <dbReference type="EMBL" id="KAH7165829.1"/>
    </source>
</evidence>
<dbReference type="AlphaFoldDB" id="A0A9P9FKW9"/>
<dbReference type="EMBL" id="JAGMUV010000003">
    <property type="protein sequence ID" value="KAH7165829.1"/>
    <property type="molecule type" value="Genomic_DNA"/>
</dbReference>
<protein>
    <submittedName>
        <fullName evidence="2">Uncharacterized protein</fullName>
    </submittedName>
</protein>
<evidence type="ECO:0000256" key="1">
    <source>
        <dbReference type="SAM" id="MobiDB-lite"/>
    </source>
</evidence>